<comment type="caution">
    <text evidence="5">The sequence shown here is derived from an EMBL/GenBank/DDBJ whole genome shotgun (WGS) entry which is preliminary data.</text>
</comment>
<feature type="domain" description="HTH luxR-type" evidence="4">
    <location>
        <begin position="282"/>
        <end position="347"/>
    </location>
</feature>
<dbReference type="Gene3D" id="1.10.10.10">
    <property type="entry name" value="Winged helix-like DNA-binding domain superfamily/Winged helix DNA-binding domain"/>
    <property type="match status" value="1"/>
</dbReference>
<dbReference type="Proteomes" id="UP000027778">
    <property type="component" value="Unassembled WGS sequence"/>
</dbReference>
<dbReference type="InterPro" id="IPR000792">
    <property type="entry name" value="Tscrpt_reg_LuxR_C"/>
</dbReference>
<dbReference type="OrthoDB" id="9815744at2"/>
<dbReference type="EMBL" id="JOTM01000046">
    <property type="protein sequence ID" value="KEK21961.1"/>
    <property type="molecule type" value="Genomic_DNA"/>
</dbReference>
<dbReference type="PANTHER" id="PTHR44688:SF16">
    <property type="entry name" value="DNA-BINDING TRANSCRIPTIONAL ACTIVATOR DEVR_DOSR"/>
    <property type="match status" value="1"/>
</dbReference>
<accession>A0A073K620</accession>
<evidence type="ECO:0000313" key="6">
    <source>
        <dbReference type="Proteomes" id="UP000027778"/>
    </source>
</evidence>
<dbReference type="GO" id="GO:0003677">
    <property type="term" value="F:DNA binding"/>
    <property type="evidence" value="ECO:0007669"/>
    <property type="project" value="UniProtKB-KW"/>
</dbReference>
<sequence>MQEKVTKEIVLLTRKIDDISQFRETLLTKIRKVIFFDAACFTTIDSNTFLSTGAYTDERIEKIHPELFMNEFLEKDYNKFKNLAQIPPYIASLNGVTNNDRMKSSRYCNILIPAGFGDEIRAVFVSKGKCFGHLSLFRDNANPLFTNEECAYLSTIIPLVGDALRRSAFIIPSAERIEPMETGTLLLNTSFELMYANQSGKDWLLLLRKWEKLNQIDLPRPIRAVCSRVKANQGDKEEKVCMCMPSGQFLVIRASEMKSYNDLSNCYTVLLEMARPQEVFTLVAESYDLSLREKQVIDGVLRGLSTKELASQLHISIYTVQDHLKSIFTKVRVSSRSELVWEVFSRFSIG</sequence>
<evidence type="ECO:0000256" key="1">
    <source>
        <dbReference type="ARBA" id="ARBA00023015"/>
    </source>
</evidence>
<dbReference type="PANTHER" id="PTHR44688">
    <property type="entry name" value="DNA-BINDING TRANSCRIPTIONAL ACTIVATOR DEVR_DOSR"/>
    <property type="match status" value="1"/>
</dbReference>
<keyword evidence="1" id="KW-0805">Transcription regulation</keyword>
<dbReference type="GO" id="GO:0006355">
    <property type="term" value="P:regulation of DNA-templated transcription"/>
    <property type="evidence" value="ECO:0007669"/>
    <property type="project" value="InterPro"/>
</dbReference>
<dbReference type="SMART" id="SM00421">
    <property type="entry name" value="HTH_LUXR"/>
    <property type="match status" value="1"/>
</dbReference>
<gene>
    <name evidence="5" type="ORF">BAGA_23030</name>
</gene>
<dbReference type="PROSITE" id="PS50043">
    <property type="entry name" value="HTH_LUXR_2"/>
    <property type="match status" value="1"/>
</dbReference>
<evidence type="ECO:0000256" key="2">
    <source>
        <dbReference type="ARBA" id="ARBA00023125"/>
    </source>
</evidence>
<dbReference type="CDD" id="cd06170">
    <property type="entry name" value="LuxR_C_like"/>
    <property type="match status" value="1"/>
</dbReference>
<dbReference type="Pfam" id="PF00196">
    <property type="entry name" value="GerE"/>
    <property type="match status" value="1"/>
</dbReference>
<evidence type="ECO:0000256" key="3">
    <source>
        <dbReference type="ARBA" id="ARBA00023163"/>
    </source>
</evidence>
<keyword evidence="6" id="KW-1185">Reference proteome</keyword>
<reference evidence="5 6" key="1">
    <citation type="submission" date="2014-06" db="EMBL/GenBank/DDBJ databases">
        <title>Draft genome sequence of Bacillus gaemokensis JCM 15801 (MCCC 1A00707).</title>
        <authorList>
            <person name="Lai Q."/>
            <person name="Liu Y."/>
            <person name="Shao Z."/>
        </authorList>
    </citation>
    <scope>NUCLEOTIDE SEQUENCE [LARGE SCALE GENOMIC DNA]</scope>
    <source>
        <strain evidence="5 6">JCM 15801</strain>
    </source>
</reference>
<dbReference type="SUPFAM" id="SSF46894">
    <property type="entry name" value="C-terminal effector domain of the bipartite response regulators"/>
    <property type="match status" value="1"/>
</dbReference>
<protein>
    <submittedName>
        <fullName evidence="5">LuxR family transcriptional regulator</fullName>
    </submittedName>
</protein>
<dbReference type="InterPro" id="IPR016032">
    <property type="entry name" value="Sig_transdc_resp-reg_C-effctor"/>
</dbReference>
<proteinExistence type="predicted"/>
<organism evidence="5 6">
    <name type="scientific">Bacillus gaemokensis</name>
    <dbReference type="NCBI Taxonomy" id="574375"/>
    <lineage>
        <taxon>Bacteria</taxon>
        <taxon>Bacillati</taxon>
        <taxon>Bacillota</taxon>
        <taxon>Bacilli</taxon>
        <taxon>Bacillales</taxon>
        <taxon>Bacillaceae</taxon>
        <taxon>Bacillus</taxon>
        <taxon>Bacillus cereus group</taxon>
    </lineage>
</organism>
<dbReference type="eggNOG" id="COG2197">
    <property type="taxonomic scope" value="Bacteria"/>
</dbReference>
<keyword evidence="3" id="KW-0804">Transcription</keyword>
<keyword evidence="2" id="KW-0238">DNA-binding</keyword>
<evidence type="ECO:0000259" key="4">
    <source>
        <dbReference type="PROSITE" id="PS50043"/>
    </source>
</evidence>
<dbReference type="InterPro" id="IPR036388">
    <property type="entry name" value="WH-like_DNA-bd_sf"/>
</dbReference>
<dbReference type="STRING" id="574375.AZF08_00040"/>
<dbReference type="PRINTS" id="PR00038">
    <property type="entry name" value="HTHLUXR"/>
</dbReference>
<dbReference type="AlphaFoldDB" id="A0A073K620"/>
<evidence type="ECO:0000313" key="5">
    <source>
        <dbReference type="EMBL" id="KEK21961.1"/>
    </source>
</evidence>
<name>A0A073K620_9BACI</name>